<feature type="active site" evidence="3">
    <location>
        <position position="264"/>
    </location>
</feature>
<evidence type="ECO:0000256" key="1">
    <source>
        <dbReference type="ARBA" id="ARBA00009986"/>
    </source>
</evidence>
<name>A0A848EKW1_9PROT</name>
<evidence type="ECO:0000256" key="2">
    <source>
        <dbReference type="ARBA" id="ARBA00023002"/>
    </source>
</evidence>
<dbReference type="InterPro" id="IPR016163">
    <property type="entry name" value="Ald_DH_C"/>
</dbReference>
<sequence>MTAFAARDTLLSGLDALLGGRAGSLVDGEVVEGSGDRVALTDPATGSALLDYAAADAATVAAACAGAARAQRAWMALSAAERGRRLWAVGALVRRDAEALARLESAQSGKPLRDARAEAARVAEMAEYWAGWCDKIEGRTVPVPSGHTVIVRREPYGVVLAVTPWNAPLFTAGWNVFPALAAGNAVVLKPSEFTPLTSLALGRLCLEAGLPRGLVQVICGPGQGTGAALLGAPEVARVTFVGGPASGAAVAAACAARTIPCVLELGGKSANIVFDDADFAASVQGAQQAIFAGSGQSCVAGSRLLVQRSVHDRFVAAMAVAARRIRMGDPLDAATEMGPVANARQFDHVRALVGAGAAEGAEVIAASPPAGLPAEGFWVPPTVLAGLTNGARPAQEEIFGPVVAAIPFDDEAEAIALANDTRFGLAGAVWTRDVGRAHRVAAAVRAGTFWVNGYRTIHVSVPFGGFGASGYGRSSGAEVLAELTQSKAVWIDTAETPALGFGHRPAGY</sequence>
<reference evidence="6 7" key="1">
    <citation type="submission" date="2020-03" db="EMBL/GenBank/DDBJ databases">
        <authorList>
            <person name="Sun Q."/>
        </authorList>
    </citation>
    <scope>NUCLEOTIDE SEQUENCE [LARGE SCALE GENOMIC DNA]</scope>
    <source>
        <strain evidence="6 7">JC162</strain>
    </source>
</reference>
<protein>
    <submittedName>
        <fullName evidence="6">Aldehyde dehydrogenase family protein</fullName>
    </submittedName>
</protein>
<gene>
    <name evidence="6" type="ORF">GWK16_22435</name>
</gene>
<dbReference type="EMBL" id="JABBKX010000011">
    <property type="protein sequence ID" value="NMJ44023.1"/>
    <property type="molecule type" value="Genomic_DNA"/>
</dbReference>
<evidence type="ECO:0000256" key="3">
    <source>
        <dbReference type="PROSITE-ProRule" id="PRU10007"/>
    </source>
</evidence>
<dbReference type="InterPro" id="IPR029510">
    <property type="entry name" value="Ald_DH_CS_GLU"/>
</dbReference>
<dbReference type="Gene3D" id="3.40.309.10">
    <property type="entry name" value="Aldehyde Dehydrogenase, Chain A, domain 2"/>
    <property type="match status" value="1"/>
</dbReference>
<evidence type="ECO:0000313" key="7">
    <source>
        <dbReference type="Proteomes" id="UP000548582"/>
    </source>
</evidence>
<dbReference type="SUPFAM" id="SSF53720">
    <property type="entry name" value="ALDH-like"/>
    <property type="match status" value="1"/>
</dbReference>
<evidence type="ECO:0000256" key="4">
    <source>
        <dbReference type="RuleBase" id="RU003345"/>
    </source>
</evidence>
<dbReference type="RefSeq" id="WP_170056216.1">
    <property type="nucleotide sequence ID" value="NZ_JABBKX010000011.1"/>
</dbReference>
<accession>A0A848EKW1</accession>
<organism evidence="6 7">
    <name type="scientific">Neoroseomonas marina</name>
    <dbReference type="NCBI Taxonomy" id="1232220"/>
    <lineage>
        <taxon>Bacteria</taxon>
        <taxon>Pseudomonadati</taxon>
        <taxon>Pseudomonadota</taxon>
        <taxon>Alphaproteobacteria</taxon>
        <taxon>Acetobacterales</taxon>
        <taxon>Acetobacteraceae</taxon>
        <taxon>Neoroseomonas</taxon>
    </lineage>
</organism>
<dbReference type="Pfam" id="PF00171">
    <property type="entry name" value="Aldedh"/>
    <property type="match status" value="1"/>
</dbReference>
<feature type="domain" description="Aldehyde dehydrogenase" evidence="5">
    <location>
        <begin position="32"/>
        <end position="489"/>
    </location>
</feature>
<dbReference type="Gene3D" id="3.40.605.10">
    <property type="entry name" value="Aldehyde Dehydrogenase, Chain A, domain 1"/>
    <property type="match status" value="1"/>
</dbReference>
<dbReference type="PANTHER" id="PTHR11699">
    <property type="entry name" value="ALDEHYDE DEHYDROGENASE-RELATED"/>
    <property type="match status" value="1"/>
</dbReference>
<dbReference type="InterPro" id="IPR016162">
    <property type="entry name" value="Ald_DH_N"/>
</dbReference>
<comment type="caution">
    <text evidence="6">The sequence shown here is derived from an EMBL/GenBank/DDBJ whole genome shotgun (WGS) entry which is preliminary data.</text>
</comment>
<dbReference type="AlphaFoldDB" id="A0A848EKW1"/>
<dbReference type="PROSITE" id="PS00687">
    <property type="entry name" value="ALDEHYDE_DEHYDR_GLU"/>
    <property type="match status" value="1"/>
</dbReference>
<dbReference type="Proteomes" id="UP000548582">
    <property type="component" value="Unassembled WGS sequence"/>
</dbReference>
<dbReference type="FunFam" id="3.40.309.10:FF:000012">
    <property type="entry name" value="Betaine aldehyde dehydrogenase"/>
    <property type="match status" value="1"/>
</dbReference>
<keyword evidence="2 4" id="KW-0560">Oxidoreductase</keyword>
<comment type="similarity">
    <text evidence="1 4">Belongs to the aldehyde dehydrogenase family.</text>
</comment>
<evidence type="ECO:0000259" key="5">
    <source>
        <dbReference type="Pfam" id="PF00171"/>
    </source>
</evidence>
<dbReference type="InterPro" id="IPR015590">
    <property type="entry name" value="Aldehyde_DH_dom"/>
</dbReference>
<dbReference type="FunFam" id="3.40.605.10:FF:000007">
    <property type="entry name" value="NAD/NADP-dependent betaine aldehyde dehydrogenase"/>
    <property type="match status" value="1"/>
</dbReference>
<proteinExistence type="inferred from homology"/>
<dbReference type="InterPro" id="IPR016161">
    <property type="entry name" value="Ald_DH/histidinol_DH"/>
</dbReference>
<evidence type="ECO:0000313" key="6">
    <source>
        <dbReference type="EMBL" id="NMJ44023.1"/>
    </source>
</evidence>
<keyword evidence="7" id="KW-1185">Reference proteome</keyword>
<dbReference type="GO" id="GO:0016620">
    <property type="term" value="F:oxidoreductase activity, acting on the aldehyde or oxo group of donors, NAD or NADP as acceptor"/>
    <property type="evidence" value="ECO:0007669"/>
    <property type="project" value="InterPro"/>
</dbReference>